<organism evidence="2">
    <name type="scientific">Propionibacterium freudenreichii subsp. freudenreichii</name>
    <dbReference type="NCBI Taxonomy" id="66712"/>
    <lineage>
        <taxon>Bacteria</taxon>
        <taxon>Bacillati</taxon>
        <taxon>Actinomycetota</taxon>
        <taxon>Actinomycetes</taxon>
        <taxon>Propionibacteriales</taxon>
        <taxon>Propionibacteriaceae</taxon>
        <taxon>Propionibacterium</taxon>
    </lineage>
</organism>
<evidence type="ECO:0000313" key="2">
    <source>
        <dbReference type="EMBL" id="CEP25676.1"/>
    </source>
</evidence>
<dbReference type="RefSeq" id="WP_144406066.1">
    <property type="nucleotide sequence ID" value="NZ_CP010341.1"/>
</dbReference>
<evidence type="ECO:0008006" key="3">
    <source>
        <dbReference type="Google" id="ProtNLM"/>
    </source>
</evidence>
<dbReference type="KEGG" id="pfre:RM25_2013"/>
<gene>
    <name evidence="2" type="ORF">PFCIRM138_09630</name>
</gene>
<proteinExistence type="predicted"/>
<feature type="region of interest" description="Disordered" evidence="1">
    <location>
        <begin position="54"/>
        <end position="78"/>
    </location>
</feature>
<dbReference type="AlphaFoldDB" id="A0A0B7NSH9"/>
<dbReference type="PATRIC" id="fig|66712.6.peg.2055"/>
<evidence type="ECO:0000256" key="1">
    <source>
        <dbReference type="SAM" id="MobiDB-lite"/>
    </source>
</evidence>
<reference evidence="2" key="1">
    <citation type="submission" date="2014-08" db="EMBL/GenBank/DDBJ databases">
        <authorList>
            <person name="Falentin Helene"/>
        </authorList>
    </citation>
    <scope>NUCLEOTIDE SEQUENCE</scope>
</reference>
<sequence>MGFSMRMSKGVRVRASSRGLRVSVGPRAARVHFGTGRAGISTGAGPLTVYAPLGGGGRGTSTSSASRQLRGATNGLQGSSKAEQIRALAEAIQKILSLHREDFTVATHPQIPRPAVPSADTLAQKYETQVVSQFNILQRRQRREARAQIPQLVETERQQLIAQAEADRQELQQAWDSFWTGLVANDPATVMAALGAAFEDNEAAAAAVGVHGDELSLTVEVPGIDVVPTRMPGTTAAGNPSLKKATKTELNDLYLLMVSGYVLVTVKEALATAPAIGSVHIVAFRQTRPDAYGHVSAEAVLAASFTRGSLTGIQWQTANAIQILNDASTELVCIQQGAARELKPIDPGANPEIAELLAAVDVETNS</sequence>
<name>A0A0B7NSH9_PROFF</name>
<protein>
    <recommendedName>
        <fullName evidence="3">DUF4236 domain-containing protein</fullName>
    </recommendedName>
</protein>
<accession>A0A0B7NSH9</accession>
<dbReference type="EMBL" id="LM676380">
    <property type="protein sequence ID" value="CEP25676.1"/>
    <property type="molecule type" value="Genomic_DNA"/>
</dbReference>